<dbReference type="FunFam" id="3.30.160.60:FF:000100">
    <property type="entry name" value="Zinc finger 45-like"/>
    <property type="match status" value="1"/>
</dbReference>
<feature type="compositionally biased region" description="Polar residues" evidence="11">
    <location>
        <begin position="48"/>
        <end position="58"/>
    </location>
</feature>
<reference evidence="13 14" key="1">
    <citation type="submission" date="2023-11" db="EMBL/GenBank/DDBJ databases">
        <authorList>
            <person name="Okamura Y."/>
        </authorList>
    </citation>
    <scope>NUCLEOTIDE SEQUENCE [LARGE SCALE GENOMIC DNA]</scope>
</reference>
<comment type="caution">
    <text evidence="13">The sequence shown here is derived from an EMBL/GenBank/DDBJ whole genome shotgun (WGS) entry which is preliminary data.</text>
</comment>
<evidence type="ECO:0000256" key="3">
    <source>
        <dbReference type="ARBA" id="ARBA00022737"/>
    </source>
</evidence>
<dbReference type="GO" id="GO:0003677">
    <property type="term" value="F:DNA binding"/>
    <property type="evidence" value="ECO:0007669"/>
    <property type="project" value="UniProtKB-KW"/>
</dbReference>
<feature type="domain" description="C2H2-type" evidence="12">
    <location>
        <begin position="173"/>
        <end position="200"/>
    </location>
</feature>
<dbReference type="EMBL" id="CAVLEF010000008">
    <property type="protein sequence ID" value="CAK1546389.1"/>
    <property type="molecule type" value="Genomic_DNA"/>
</dbReference>
<feature type="compositionally biased region" description="Basic and acidic residues" evidence="11">
    <location>
        <begin position="32"/>
        <end position="46"/>
    </location>
</feature>
<evidence type="ECO:0000256" key="9">
    <source>
        <dbReference type="ARBA" id="ARBA00023242"/>
    </source>
</evidence>
<feature type="domain" description="C2H2-type" evidence="12">
    <location>
        <begin position="231"/>
        <end position="258"/>
    </location>
</feature>
<evidence type="ECO:0000256" key="5">
    <source>
        <dbReference type="ARBA" id="ARBA00022833"/>
    </source>
</evidence>
<dbReference type="AlphaFoldDB" id="A0AAV1JAH4"/>
<feature type="domain" description="C2H2-type" evidence="12">
    <location>
        <begin position="120"/>
        <end position="145"/>
    </location>
</feature>
<keyword evidence="2" id="KW-0479">Metal-binding</keyword>
<dbReference type="Proteomes" id="UP001497472">
    <property type="component" value="Unassembled WGS sequence"/>
</dbReference>
<feature type="domain" description="C2H2-type" evidence="12">
    <location>
        <begin position="343"/>
        <end position="370"/>
    </location>
</feature>
<dbReference type="GO" id="GO:0005634">
    <property type="term" value="C:nucleus"/>
    <property type="evidence" value="ECO:0007669"/>
    <property type="project" value="UniProtKB-SubCell"/>
</dbReference>
<dbReference type="FunFam" id="3.30.160.60:FF:000325">
    <property type="entry name" value="ZFP90 zinc finger protein"/>
    <property type="match status" value="1"/>
</dbReference>
<evidence type="ECO:0000256" key="8">
    <source>
        <dbReference type="ARBA" id="ARBA00023163"/>
    </source>
</evidence>
<keyword evidence="3" id="KW-0677">Repeat</keyword>
<organism evidence="13 14">
    <name type="scientific">Leptosia nina</name>
    <dbReference type="NCBI Taxonomy" id="320188"/>
    <lineage>
        <taxon>Eukaryota</taxon>
        <taxon>Metazoa</taxon>
        <taxon>Ecdysozoa</taxon>
        <taxon>Arthropoda</taxon>
        <taxon>Hexapoda</taxon>
        <taxon>Insecta</taxon>
        <taxon>Pterygota</taxon>
        <taxon>Neoptera</taxon>
        <taxon>Endopterygota</taxon>
        <taxon>Lepidoptera</taxon>
        <taxon>Glossata</taxon>
        <taxon>Ditrysia</taxon>
        <taxon>Papilionoidea</taxon>
        <taxon>Pieridae</taxon>
        <taxon>Pierinae</taxon>
        <taxon>Leptosia</taxon>
    </lineage>
</organism>
<dbReference type="Pfam" id="PF00096">
    <property type="entry name" value="zf-C2H2"/>
    <property type="match status" value="6"/>
</dbReference>
<gene>
    <name evidence="13" type="ORF">LNINA_LOCUS5964</name>
</gene>
<evidence type="ECO:0000256" key="1">
    <source>
        <dbReference type="ARBA" id="ARBA00004123"/>
    </source>
</evidence>
<evidence type="ECO:0000313" key="14">
    <source>
        <dbReference type="Proteomes" id="UP001497472"/>
    </source>
</evidence>
<dbReference type="PROSITE" id="PS50157">
    <property type="entry name" value="ZINC_FINGER_C2H2_2"/>
    <property type="match status" value="9"/>
</dbReference>
<dbReference type="InterPro" id="IPR036236">
    <property type="entry name" value="Znf_C2H2_sf"/>
</dbReference>
<keyword evidence="5" id="KW-0862">Zinc</keyword>
<dbReference type="InterPro" id="IPR013087">
    <property type="entry name" value="Znf_C2H2_type"/>
</dbReference>
<dbReference type="PROSITE" id="PS00028">
    <property type="entry name" value="ZINC_FINGER_C2H2_1"/>
    <property type="match status" value="8"/>
</dbReference>
<keyword evidence="7" id="KW-0238">DNA-binding</keyword>
<evidence type="ECO:0000256" key="2">
    <source>
        <dbReference type="ARBA" id="ARBA00022723"/>
    </source>
</evidence>
<dbReference type="PANTHER" id="PTHR47772:SF13">
    <property type="entry name" value="GASTRULA ZINC FINGER PROTEIN XLCGF49.1-LIKE-RELATED"/>
    <property type="match status" value="1"/>
</dbReference>
<feature type="domain" description="C2H2-type" evidence="12">
    <location>
        <begin position="315"/>
        <end position="342"/>
    </location>
</feature>
<evidence type="ECO:0000313" key="13">
    <source>
        <dbReference type="EMBL" id="CAK1546389.1"/>
    </source>
</evidence>
<dbReference type="FunFam" id="3.30.160.60:FF:000030">
    <property type="entry name" value="Zinc finger protein 628"/>
    <property type="match status" value="1"/>
</dbReference>
<dbReference type="PANTHER" id="PTHR47772">
    <property type="entry name" value="ZINC FINGER PROTEIN 200"/>
    <property type="match status" value="1"/>
</dbReference>
<keyword evidence="14" id="KW-1185">Reference proteome</keyword>
<dbReference type="SUPFAM" id="SSF57667">
    <property type="entry name" value="beta-beta-alpha zinc fingers"/>
    <property type="match status" value="4"/>
</dbReference>
<evidence type="ECO:0000256" key="11">
    <source>
        <dbReference type="SAM" id="MobiDB-lite"/>
    </source>
</evidence>
<dbReference type="InterPro" id="IPR050636">
    <property type="entry name" value="C2H2-ZF_domain-containing"/>
</dbReference>
<keyword evidence="4 10" id="KW-0863">Zinc-finger</keyword>
<evidence type="ECO:0000256" key="7">
    <source>
        <dbReference type="ARBA" id="ARBA00023125"/>
    </source>
</evidence>
<feature type="domain" description="C2H2-type" evidence="12">
    <location>
        <begin position="201"/>
        <end position="222"/>
    </location>
</feature>
<comment type="subcellular location">
    <subcellularLocation>
        <location evidence="1">Nucleus</location>
    </subcellularLocation>
</comment>
<evidence type="ECO:0000256" key="6">
    <source>
        <dbReference type="ARBA" id="ARBA00023015"/>
    </source>
</evidence>
<dbReference type="Gene3D" id="3.30.160.60">
    <property type="entry name" value="Classic Zinc Finger"/>
    <property type="match status" value="9"/>
</dbReference>
<dbReference type="FunFam" id="3.30.160.60:FF:000446">
    <property type="entry name" value="Zinc finger protein"/>
    <property type="match status" value="2"/>
</dbReference>
<evidence type="ECO:0000259" key="12">
    <source>
        <dbReference type="PROSITE" id="PS50157"/>
    </source>
</evidence>
<feature type="region of interest" description="Disordered" evidence="11">
    <location>
        <begin position="25"/>
        <end position="60"/>
    </location>
</feature>
<protein>
    <recommendedName>
        <fullName evidence="12">C2H2-type domain-containing protein</fullName>
    </recommendedName>
</protein>
<name>A0AAV1JAH4_9NEOP</name>
<keyword evidence="6" id="KW-0805">Transcription regulation</keyword>
<keyword evidence="9" id="KW-0539">Nucleus</keyword>
<feature type="domain" description="C2H2-type" evidence="12">
    <location>
        <begin position="287"/>
        <end position="314"/>
    </location>
</feature>
<evidence type="ECO:0000256" key="10">
    <source>
        <dbReference type="PROSITE-ProRule" id="PRU00042"/>
    </source>
</evidence>
<keyword evidence="8" id="KW-0804">Transcription</keyword>
<feature type="domain" description="C2H2-type" evidence="12">
    <location>
        <begin position="371"/>
        <end position="399"/>
    </location>
</feature>
<proteinExistence type="predicted"/>
<feature type="domain" description="C2H2-type" evidence="12">
    <location>
        <begin position="259"/>
        <end position="286"/>
    </location>
</feature>
<dbReference type="GO" id="GO:0008270">
    <property type="term" value="F:zinc ion binding"/>
    <property type="evidence" value="ECO:0007669"/>
    <property type="project" value="UniProtKB-KW"/>
</dbReference>
<accession>A0AAV1JAH4</accession>
<evidence type="ECO:0000256" key="4">
    <source>
        <dbReference type="ARBA" id="ARBA00022771"/>
    </source>
</evidence>
<sequence length="427" mass="50027">MSNEELSEKAAKMAENVTIKVEPVYFDSENCDDPKSELNDGSKEQEETSQSVPNSQQVPLPPANIDFVVVKNEFEPSIKQECQENDFILPDVETPNEPFISEDGVTEADLNRNMVIDGRNVCDVCLRGFARKSHLRVHKVLHSREILECHICLLRLEKLEQYNEHLQSHDLKYACFVCGKRFKSSSNLDTHKKIHTDIKFFKCDRCCKEFTQKANLSRHQKLGGCKNRDDLTCVHCNKVFEREFFLKSHLKKHTTERPFQCDLCCMFFKHKSTLARHIQIHNGVRPHVCKFCDKTFTHKGLLEPHLRKHTGEKPFPCPGCTKTFSHKHNMLRHFERHAKEKNLECQLCHKVFPRESRLIYHMRSHTNSKPFKCDVCSKKFTHKSNVMRHYSRKHPNDKYESKFTDATVAKQVWEKVKQKLMKEEQAT</sequence>
<dbReference type="SMART" id="SM00355">
    <property type="entry name" value="ZnF_C2H2"/>
    <property type="match status" value="10"/>
</dbReference>